<dbReference type="InterPro" id="IPR050031">
    <property type="entry name" value="XdhB_XDHase"/>
</dbReference>
<dbReference type="EMBL" id="ADCP02000001">
    <property type="protein sequence ID" value="EFV43460.1"/>
    <property type="molecule type" value="Genomic_DNA"/>
</dbReference>
<keyword evidence="2" id="KW-0274">FAD</keyword>
<dbReference type="InterPro" id="IPR016169">
    <property type="entry name" value="FAD-bd_PCMH_sub2"/>
</dbReference>
<name>E5Y965_BILW3</name>
<protein>
    <submittedName>
        <fullName evidence="5">Xanthine dehydrogenase FAD-binding subunit</fullName>
    </submittedName>
</protein>
<keyword evidence="1" id="KW-0285">Flavoprotein</keyword>
<dbReference type="NCBIfam" id="NF007427">
    <property type="entry name" value="PRK09971.1"/>
    <property type="match status" value="1"/>
</dbReference>
<dbReference type="GO" id="GO:0004854">
    <property type="term" value="F:xanthine dehydrogenase activity"/>
    <property type="evidence" value="ECO:0007669"/>
    <property type="project" value="InterPro"/>
</dbReference>
<proteinExistence type="predicted"/>
<dbReference type="Proteomes" id="UP000006034">
    <property type="component" value="Unassembled WGS sequence"/>
</dbReference>
<feature type="domain" description="FAD-binding PCMH-type" evidence="4">
    <location>
        <begin position="1"/>
        <end position="175"/>
    </location>
</feature>
<evidence type="ECO:0000259" key="4">
    <source>
        <dbReference type="PROSITE" id="PS51387"/>
    </source>
</evidence>
<gene>
    <name evidence="5" type="ORF">HMPREF0179_02733</name>
</gene>
<dbReference type="InterPro" id="IPR051312">
    <property type="entry name" value="Diverse_Substr_Oxidored"/>
</dbReference>
<keyword evidence="3" id="KW-0560">Oxidoreductase</keyword>
<dbReference type="SUPFAM" id="SSF55447">
    <property type="entry name" value="CO dehydrogenase flavoprotein C-terminal domain-like"/>
    <property type="match status" value="1"/>
</dbReference>
<accession>E5Y965</accession>
<reference evidence="5 6" key="2">
    <citation type="submission" date="2013-04" db="EMBL/GenBank/DDBJ databases">
        <title>The Genome Sequence of Bilophila wadsworthia 3_1_6.</title>
        <authorList>
            <consortium name="The Broad Institute Genomics Platform"/>
            <person name="Earl A."/>
            <person name="Ward D."/>
            <person name="Feldgarden M."/>
            <person name="Gevers D."/>
            <person name="Sibley C."/>
            <person name="Strauss J."/>
            <person name="Allen-Vercoe E."/>
            <person name="Walker B."/>
            <person name="Young S."/>
            <person name="Zeng Q."/>
            <person name="Gargeya S."/>
            <person name="Fitzgerald M."/>
            <person name="Haas B."/>
            <person name="Abouelleil A."/>
            <person name="Allen A.W."/>
            <person name="Alvarado L."/>
            <person name="Arachchi H.M."/>
            <person name="Berlin A.M."/>
            <person name="Chapman S.B."/>
            <person name="Gainer-Dewar J."/>
            <person name="Goldberg J."/>
            <person name="Griggs A."/>
            <person name="Gujja S."/>
            <person name="Hansen M."/>
            <person name="Howarth C."/>
            <person name="Imamovic A."/>
            <person name="Ireland A."/>
            <person name="Larimer J."/>
            <person name="McCowan C."/>
            <person name="Murphy C."/>
            <person name="Pearson M."/>
            <person name="Poon T.W."/>
            <person name="Priest M."/>
            <person name="Roberts A."/>
            <person name="Saif S."/>
            <person name="Shea T."/>
            <person name="Sisk P."/>
            <person name="Sykes S."/>
            <person name="Wortman J."/>
            <person name="Nusbaum C."/>
            <person name="Birren B."/>
        </authorList>
    </citation>
    <scope>NUCLEOTIDE SEQUENCE [LARGE SCALE GENOMIC DNA]</scope>
    <source>
        <strain evidence="5 6">3_1_6</strain>
    </source>
</reference>
<evidence type="ECO:0000256" key="1">
    <source>
        <dbReference type="ARBA" id="ARBA00022630"/>
    </source>
</evidence>
<dbReference type="Gene3D" id="3.30.465.10">
    <property type="match status" value="1"/>
</dbReference>
<dbReference type="Gene3D" id="3.30.43.10">
    <property type="entry name" value="Uridine Diphospho-n-acetylenolpyruvylglucosamine Reductase, domain 2"/>
    <property type="match status" value="1"/>
</dbReference>
<dbReference type="InterPro" id="IPR002346">
    <property type="entry name" value="Mopterin_DH_FAD-bd"/>
</dbReference>
<dbReference type="SMART" id="SM01092">
    <property type="entry name" value="CO_deh_flav_C"/>
    <property type="match status" value="1"/>
</dbReference>
<dbReference type="Pfam" id="PF03450">
    <property type="entry name" value="CO_deh_flav_C"/>
    <property type="match status" value="1"/>
</dbReference>
<comment type="caution">
    <text evidence="5">The sequence shown here is derived from an EMBL/GenBank/DDBJ whole genome shotgun (WGS) entry which is preliminary data.</text>
</comment>
<dbReference type="FunFam" id="3.30.465.10:FF:000017">
    <property type="entry name" value="Xanthine dehydrogenase, FAD binding subunit"/>
    <property type="match status" value="1"/>
</dbReference>
<evidence type="ECO:0000313" key="6">
    <source>
        <dbReference type="Proteomes" id="UP000006034"/>
    </source>
</evidence>
<dbReference type="InterPro" id="IPR016166">
    <property type="entry name" value="FAD-bd_PCMH"/>
</dbReference>
<reference evidence="5 6" key="1">
    <citation type="submission" date="2010-10" db="EMBL/GenBank/DDBJ databases">
        <authorList>
            <consortium name="The Broad Institute Genome Sequencing Platform"/>
            <person name="Ward D."/>
            <person name="Earl A."/>
            <person name="Feldgarden M."/>
            <person name="Young S.K."/>
            <person name="Gargeya S."/>
            <person name="Zeng Q."/>
            <person name="Alvarado L."/>
            <person name="Berlin A."/>
            <person name="Bochicchio J."/>
            <person name="Chapman S.B."/>
            <person name="Chen Z."/>
            <person name="Freedman E."/>
            <person name="Gellesch M."/>
            <person name="Goldberg J."/>
            <person name="Griggs A."/>
            <person name="Gujja S."/>
            <person name="Heilman E."/>
            <person name="Heiman D."/>
            <person name="Howarth C."/>
            <person name="Mehta T."/>
            <person name="Neiman D."/>
            <person name="Pearson M."/>
            <person name="Roberts A."/>
            <person name="Saif S."/>
            <person name="Shea T."/>
            <person name="Shenoy N."/>
            <person name="Sisk P."/>
            <person name="Stolte C."/>
            <person name="Sykes S."/>
            <person name="White J."/>
            <person name="Yandava C."/>
            <person name="Allen-Vercoe E."/>
            <person name="Sibley C."/>
            <person name="Ambrose C.E."/>
            <person name="Strauss J."/>
            <person name="Daigneault M."/>
            <person name="Haas B."/>
            <person name="Nusbaum C."/>
            <person name="Birren B."/>
        </authorList>
    </citation>
    <scope>NUCLEOTIDE SEQUENCE [LARGE SCALE GENOMIC DNA]</scope>
    <source>
        <strain evidence="5 6">3_1_6</strain>
    </source>
</reference>
<dbReference type="SUPFAM" id="SSF56176">
    <property type="entry name" value="FAD-binding/transporter-associated domain-like"/>
    <property type="match status" value="1"/>
</dbReference>
<dbReference type="InterPro" id="IPR036683">
    <property type="entry name" value="CO_DH_flav_C_dom_sf"/>
</dbReference>
<dbReference type="OrthoDB" id="9783813at2"/>
<dbReference type="InterPro" id="IPR016167">
    <property type="entry name" value="FAD-bd_PCMH_sub1"/>
</dbReference>
<dbReference type="eggNOG" id="COG1319">
    <property type="taxonomic scope" value="Bacteria"/>
</dbReference>
<dbReference type="PANTHER" id="PTHR42659:SF9">
    <property type="entry name" value="XANTHINE DEHYDROGENASE FAD-BINDING SUBUNIT XDHB-RELATED"/>
    <property type="match status" value="1"/>
</dbReference>
<evidence type="ECO:0000256" key="2">
    <source>
        <dbReference type="ARBA" id="ARBA00022827"/>
    </source>
</evidence>
<dbReference type="GeneID" id="78084871"/>
<dbReference type="PANTHER" id="PTHR42659">
    <property type="entry name" value="XANTHINE DEHYDROGENASE SUBUNIT C-RELATED"/>
    <property type="match status" value="1"/>
</dbReference>
<dbReference type="PROSITE" id="PS51387">
    <property type="entry name" value="FAD_PCMH"/>
    <property type="match status" value="1"/>
</dbReference>
<dbReference type="NCBIfam" id="NF043083">
    <property type="entry name" value="XdhB_XDHase"/>
    <property type="match status" value="1"/>
</dbReference>
<dbReference type="GO" id="GO:0071949">
    <property type="term" value="F:FAD binding"/>
    <property type="evidence" value="ECO:0007669"/>
    <property type="project" value="InterPro"/>
</dbReference>
<dbReference type="Pfam" id="PF00941">
    <property type="entry name" value="FAD_binding_5"/>
    <property type="match status" value="1"/>
</dbReference>
<dbReference type="HOGENOM" id="CLU_058050_0_1_7"/>
<dbReference type="STRING" id="563192.HMPREF0179_02733"/>
<dbReference type="InterPro" id="IPR005107">
    <property type="entry name" value="CO_DH_flav_C"/>
</dbReference>
<dbReference type="Gene3D" id="3.30.390.50">
    <property type="entry name" value="CO dehydrogenase flavoprotein, C-terminal domain"/>
    <property type="match status" value="1"/>
</dbReference>
<evidence type="ECO:0000313" key="5">
    <source>
        <dbReference type="EMBL" id="EFV43460.1"/>
    </source>
</evidence>
<dbReference type="AlphaFoldDB" id="E5Y965"/>
<evidence type="ECO:0000256" key="3">
    <source>
        <dbReference type="ARBA" id="ARBA00023002"/>
    </source>
</evidence>
<sequence>MFDIQSYQKAESVSDAIRLLGEDPEARLIAGGTDVLIKLREFEGFSRLVDIHDLPELKPITREADGTVRVGSGASFTDLEESPIIRECIPMLGESAASVAGPQIRNMGTIGGNLCNGAVSADTCAPVLALNGYLNIRGAEGERTIPALGFHTGPGRVALKRDEVLLSVEFRPEDWQGWGAAYHKYAMREAMDIATIGCAAAVRLDGTVISGIRLAYSVSAPIPVRCPSAEAAALGRSATPEALPATLAAISAAVEADVQPRTSWRANRDFRMHIIRTLAERVIARCVVRAVELQEAASC</sequence>
<organism evidence="5 6">
    <name type="scientific">Bilophila wadsworthia (strain 3_1_6)</name>
    <dbReference type="NCBI Taxonomy" id="563192"/>
    <lineage>
        <taxon>Bacteria</taxon>
        <taxon>Pseudomonadati</taxon>
        <taxon>Thermodesulfobacteriota</taxon>
        <taxon>Desulfovibrionia</taxon>
        <taxon>Desulfovibrionales</taxon>
        <taxon>Desulfovibrionaceae</taxon>
        <taxon>Bilophila</taxon>
    </lineage>
</organism>
<keyword evidence="6" id="KW-1185">Reference proteome</keyword>
<dbReference type="GO" id="GO:0002197">
    <property type="term" value="C:xanthine dehydrogenase complex"/>
    <property type="evidence" value="ECO:0007669"/>
    <property type="project" value="InterPro"/>
</dbReference>
<dbReference type="RefSeq" id="WP_005028775.1">
    <property type="nucleotide sequence ID" value="NZ_KE150238.1"/>
</dbReference>
<dbReference type="InterPro" id="IPR036318">
    <property type="entry name" value="FAD-bd_PCMH-like_sf"/>
</dbReference>